<feature type="transmembrane region" description="Helical" evidence="2">
    <location>
        <begin position="228"/>
        <end position="246"/>
    </location>
</feature>
<evidence type="ECO:0000259" key="3">
    <source>
        <dbReference type="Pfam" id="PF02517"/>
    </source>
</evidence>
<evidence type="ECO:0000313" key="5">
    <source>
        <dbReference type="Proteomes" id="UP000316196"/>
    </source>
</evidence>
<feature type="transmembrane region" description="Helical" evidence="2">
    <location>
        <begin position="173"/>
        <end position="193"/>
    </location>
</feature>
<reference evidence="4 5" key="1">
    <citation type="submission" date="2019-06" db="EMBL/GenBank/DDBJ databases">
        <title>Sequencing the genomes of 1000 actinobacteria strains.</title>
        <authorList>
            <person name="Klenk H.-P."/>
        </authorList>
    </citation>
    <scope>NUCLEOTIDE SEQUENCE [LARGE SCALE GENOMIC DNA]</scope>
    <source>
        <strain evidence="4 5">DSM 8251</strain>
    </source>
</reference>
<feature type="transmembrane region" description="Helical" evidence="2">
    <location>
        <begin position="253"/>
        <end position="274"/>
    </location>
</feature>
<name>A0A542ZQV4_9ACTN</name>
<sequence>MAFERDNDEGGSSKLDTLYASSAEPKPGSDEAPMRFHRLSGVRRQWWRPLLMLGLAAGAWIGLLTVALVTLTVIGSISSTVGRHMDRFASDTVSMGDPFSAVLMLGMLALAVPACRWAVARAGRRGGLDSVVGKIRWRLLVEALVPSFVAVGFYIGVGAFMDSPAGDGNSARWWAILVVLAVIPLQAAGEEYVFRGLLPQALGHWLKHPLWGVVISVPLFTIGHEYDGPGLLSIACFAGAAAWMVWRTGGLEVAIAWHAVNNMVVSALGLLGIADPDQTVIPWSAALLDILSMVFMVVIVETMWRHRWSRRFTAVRG</sequence>
<protein>
    <submittedName>
        <fullName evidence="4">Membrane protease YdiL (CAAX protease family)</fullName>
    </submittedName>
</protein>
<dbReference type="GO" id="GO:0080120">
    <property type="term" value="P:CAAX-box protein maturation"/>
    <property type="evidence" value="ECO:0007669"/>
    <property type="project" value="UniProtKB-ARBA"/>
</dbReference>
<keyword evidence="5" id="KW-1185">Reference proteome</keyword>
<dbReference type="GO" id="GO:0004175">
    <property type="term" value="F:endopeptidase activity"/>
    <property type="evidence" value="ECO:0007669"/>
    <property type="project" value="UniProtKB-ARBA"/>
</dbReference>
<dbReference type="InterPro" id="IPR003675">
    <property type="entry name" value="Rce1/LyrA-like_dom"/>
</dbReference>
<comment type="caution">
    <text evidence="4">The sequence shown here is derived from an EMBL/GenBank/DDBJ whole genome shotgun (WGS) entry which is preliminary data.</text>
</comment>
<evidence type="ECO:0000256" key="1">
    <source>
        <dbReference type="SAM" id="MobiDB-lite"/>
    </source>
</evidence>
<dbReference type="EMBL" id="VFOR01000001">
    <property type="protein sequence ID" value="TQL62738.1"/>
    <property type="molecule type" value="Genomic_DNA"/>
</dbReference>
<proteinExistence type="predicted"/>
<organism evidence="4 5">
    <name type="scientific">Propioniferax innocua</name>
    <dbReference type="NCBI Taxonomy" id="1753"/>
    <lineage>
        <taxon>Bacteria</taxon>
        <taxon>Bacillati</taxon>
        <taxon>Actinomycetota</taxon>
        <taxon>Actinomycetes</taxon>
        <taxon>Propionibacteriales</taxon>
        <taxon>Propionibacteriaceae</taxon>
        <taxon>Propioniferax</taxon>
    </lineage>
</organism>
<feature type="transmembrane region" description="Helical" evidence="2">
    <location>
        <begin position="139"/>
        <end position="161"/>
    </location>
</feature>
<keyword evidence="2" id="KW-0812">Transmembrane</keyword>
<evidence type="ECO:0000256" key="2">
    <source>
        <dbReference type="SAM" id="Phobius"/>
    </source>
</evidence>
<gene>
    <name evidence="4" type="ORF">FB460_0527</name>
</gene>
<feature type="transmembrane region" description="Helical" evidence="2">
    <location>
        <begin position="50"/>
        <end position="78"/>
    </location>
</feature>
<keyword evidence="4" id="KW-0378">Hydrolase</keyword>
<dbReference type="Proteomes" id="UP000316196">
    <property type="component" value="Unassembled WGS sequence"/>
</dbReference>
<feature type="region of interest" description="Disordered" evidence="1">
    <location>
        <begin position="1"/>
        <end position="33"/>
    </location>
</feature>
<dbReference type="Pfam" id="PF02517">
    <property type="entry name" value="Rce1-like"/>
    <property type="match status" value="1"/>
</dbReference>
<keyword evidence="2" id="KW-0472">Membrane</keyword>
<keyword evidence="2" id="KW-1133">Transmembrane helix</keyword>
<feature type="transmembrane region" description="Helical" evidence="2">
    <location>
        <begin position="280"/>
        <end position="300"/>
    </location>
</feature>
<feature type="domain" description="CAAX prenyl protease 2/Lysostaphin resistance protein A-like" evidence="3">
    <location>
        <begin position="173"/>
        <end position="264"/>
    </location>
</feature>
<accession>A0A542ZQV4</accession>
<feature type="transmembrane region" description="Helical" evidence="2">
    <location>
        <begin position="98"/>
        <end position="119"/>
    </location>
</feature>
<evidence type="ECO:0000313" key="4">
    <source>
        <dbReference type="EMBL" id="TQL62738.1"/>
    </source>
</evidence>
<keyword evidence="4" id="KW-0645">Protease</keyword>
<dbReference type="GO" id="GO:0006508">
    <property type="term" value="P:proteolysis"/>
    <property type="evidence" value="ECO:0007669"/>
    <property type="project" value="UniProtKB-KW"/>
</dbReference>
<feature type="transmembrane region" description="Helical" evidence="2">
    <location>
        <begin position="205"/>
        <end position="222"/>
    </location>
</feature>
<dbReference type="AlphaFoldDB" id="A0A542ZQV4"/>